<dbReference type="PROSITE" id="PS50071">
    <property type="entry name" value="HOMEOBOX_2"/>
    <property type="match status" value="1"/>
</dbReference>
<feature type="compositionally biased region" description="Low complexity" evidence="6">
    <location>
        <begin position="1"/>
        <end position="22"/>
    </location>
</feature>
<organism evidence="8 9">
    <name type="scientific">Sanghuangporus baumii</name>
    <name type="common">Phellinus baumii</name>
    <dbReference type="NCBI Taxonomy" id="108892"/>
    <lineage>
        <taxon>Eukaryota</taxon>
        <taxon>Fungi</taxon>
        <taxon>Dikarya</taxon>
        <taxon>Basidiomycota</taxon>
        <taxon>Agaricomycotina</taxon>
        <taxon>Agaricomycetes</taxon>
        <taxon>Hymenochaetales</taxon>
        <taxon>Hymenochaetaceae</taxon>
        <taxon>Sanghuangporus</taxon>
    </lineage>
</organism>
<dbReference type="Gene3D" id="1.10.10.60">
    <property type="entry name" value="Homeodomain-like"/>
    <property type="match status" value="1"/>
</dbReference>
<dbReference type="GO" id="GO:0005634">
    <property type="term" value="C:nucleus"/>
    <property type="evidence" value="ECO:0007669"/>
    <property type="project" value="UniProtKB-SubCell"/>
</dbReference>
<dbReference type="Pfam" id="PF00046">
    <property type="entry name" value="Homeodomain"/>
    <property type="match status" value="1"/>
</dbReference>
<accession>A0A9Q5HUH0</accession>
<evidence type="ECO:0000256" key="4">
    <source>
        <dbReference type="PROSITE-ProRule" id="PRU00108"/>
    </source>
</evidence>
<sequence>MSHPSISRADSLSSASSFSSADTDVDFQTTTSKPSEIKRTRKRFSQEQLIVLEHAYHKTSHPTREDREEIAKQADMSVKSVTIWFQNKRQAERKQALNKSTENNAPPPLAMYPARPSSAQPLSTNSSNRLSPMTSHLSIPPSKPQSRLPARTASGFLSLDRIASRTERILRTPTKLTRHISFYEPRPRSPGALWDSMLSSPIQPEQTGNMQNAPPESPSARDYLDFASSRRGSRGNVRGRCTLELACAAARMTVDKAEELKNCIERCGASPVLDFEQDNQILPMEDDDVSTEIVDTEMESIGDSHEAITPNTSHIMFDEELSHSDVRLIDIGKMILDDFHPEKDTELLDAAWALCGLSTLRR</sequence>
<feature type="DNA-binding region" description="Homeobox" evidence="4">
    <location>
        <begin position="37"/>
        <end position="96"/>
    </location>
</feature>
<protein>
    <submittedName>
        <fullName evidence="8">Homeobox-domain-containing protein</fullName>
    </submittedName>
</protein>
<dbReference type="OrthoDB" id="6159439at2759"/>
<dbReference type="PANTHER" id="PTHR24324:SF9">
    <property type="entry name" value="HOMEOBOX DOMAIN-CONTAINING PROTEIN"/>
    <property type="match status" value="1"/>
</dbReference>
<evidence type="ECO:0000259" key="7">
    <source>
        <dbReference type="PROSITE" id="PS50071"/>
    </source>
</evidence>
<evidence type="ECO:0000256" key="1">
    <source>
        <dbReference type="ARBA" id="ARBA00023125"/>
    </source>
</evidence>
<dbReference type="GO" id="GO:0000978">
    <property type="term" value="F:RNA polymerase II cis-regulatory region sequence-specific DNA binding"/>
    <property type="evidence" value="ECO:0007669"/>
    <property type="project" value="TreeGrafter"/>
</dbReference>
<dbReference type="GO" id="GO:0000981">
    <property type="term" value="F:DNA-binding transcription factor activity, RNA polymerase II-specific"/>
    <property type="evidence" value="ECO:0007669"/>
    <property type="project" value="InterPro"/>
</dbReference>
<dbReference type="InterPro" id="IPR009057">
    <property type="entry name" value="Homeodomain-like_sf"/>
</dbReference>
<evidence type="ECO:0000256" key="3">
    <source>
        <dbReference type="ARBA" id="ARBA00023242"/>
    </source>
</evidence>
<comment type="subcellular location">
    <subcellularLocation>
        <location evidence="4 5">Nucleus</location>
    </subcellularLocation>
</comment>
<evidence type="ECO:0000256" key="5">
    <source>
        <dbReference type="RuleBase" id="RU000682"/>
    </source>
</evidence>
<keyword evidence="1 4" id="KW-0238">DNA-binding</keyword>
<evidence type="ECO:0000313" key="8">
    <source>
        <dbReference type="EMBL" id="OCB86218.1"/>
    </source>
</evidence>
<dbReference type="SMART" id="SM00389">
    <property type="entry name" value="HOX"/>
    <property type="match status" value="1"/>
</dbReference>
<feature type="region of interest" description="Disordered" evidence="6">
    <location>
        <begin position="191"/>
        <end position="222"/>
    </location>
</feature>
<dbReference type="PROSITE" id="PS00027">
    <property type="entry name" value="HOMEOBOX_1"/>
    <property type="match status" value="1"/>
</dbReference>
<dbReference type="InterPro" id="IPR001356">
    <property type="entry name" value="HD"/>
</dbReference>
<name>A0A9Q5HUH0_SANBA</name>
<feature type="compositionally biased region" description="Polar residues" evidence="6">
    <location>
        <begin position="117"/>
        <end position="137"/>
    </location>
</feature>
<keyword evidence="3 4" id="KW-0539">Nucleus</keyword>
<dbReference type="InterPro" id="IPR017970">
    <property type="entry name" value="Homeobox_CS"/>
</dbReference>
<feature type="compositionally biased region" description="Polar residues" evidence="6">
    <location>
        <begin position="197"/>
        <end position="214"/>
    </location>
</feature>
<dbReference type="AlphaFoldDB" id="A0A9Q5HUH0"/>
<feature type="region of interest" description="Disordered" evidence="6">
    <location>
        <begin position="1"/>
        <end position="43"/>
    </location>
</feature>
<keyword evidence="9" id="KW-1185">Reference proteome</keyword>
<feature type="domain" description="Homeobox" evidence="7">
    <location>
        <begin position="35"/>
        <end position="95"/>
    </location>
</feature>
<keyword evidence="2 4" id="KW-0371">Homeobox</keyword>
<dbReference type="PANTHER" id="PTHR24324">
    <property type="entry name" value="HOMEOBOX PROTEIN HHEX"/>
    <property type="match status" value="1"/>
</dbReference>
<dbReference type="GO" id="GO:0030154">
    <property type="term" value="P:cell differentiation"/>
    <property type="evidence" value="ECO:0007669"/>
    <property type="project" value="TreeGrafter"/>
</dbReference>
<evidence type="ECO:0000256" key="6">
    <source>
        <dbReference type="SAM" id="MobiDB-lite"/>
    </source>
</evidence>
<dbReference type="CDD" id="cd00086">
    <property type="entry name" value="homeodomain"/>
    <property type="match status" value="1"/>
</dbReference>
<gene>
    <name evidence="8" type="ORF">A7U60_g6808</name>
</gene>
<proteinExistence type="predicted"/>
<evidence type="ECO:0000256" key="2">
    <source>
        <dbReference type="ARBA" id="ARBA00023155"/>
    </source>
</evidence>
<evidence type="ECO:0000313" key="9">
    <source>
        <dbReference type="Proteomes" id="UP000757232"/>
    </source>
</evidence>
<feature type="region of interest" description="Disordered" evidence="6">
    <location>
        <begin position="90"/>
        <end position="152"/>
    </location>
</feature>
<dbReference type="Proteomes" id="UP000757232">
    <property type="component" value="Unassembled WGS sequence"/>
</dbReference>
<dbReference type="InterPro" id="IPR051000">
    <property type="entry name" value="Homeobox_DNA-bind_prot"/>
</dbReference>
<dbReference type="EMBL" id="LNZH02000204">
    <property type="protein sequence ID" value="OCB86218.1"/>
    <property type="molecule type" value="Genomic_DNA"/>
</dbReference>
<comment type="caution">
    <text evidence="8">The sequence shown here is derived from an EMBL/GenBank/DDBJ whole genome shotgun (WGS) entry which is preliminary data.</text>
</comment>
<dbReference type="SUPFAM" id="SSF46689">
    <property type="entry name" value="Homeodomain-like"/>
    <property type="match status" value="1"/>
</dbReference>
<reference evidence="8" key="1">
    <citation type="submission" date="2016-06" db="EMBL/GenBank/DDBJ databases">
        <title>Draft Genome sequence of the fungus Inonotus baumii.</title>
        <authorList>
            <person name="Zhu H."/>
            <person name="Lin W."/>
        </authorList>
    </citation>
    <scope>NUCLEOTIDE SEQUENCE</scope>
    <source>
        <strain evidence="8">821</strain>
    </source>
</reference>